<dbReference type="InterPro" id="IPR037175">
    <property type="entry name" value="KFase_sf"/>
</dbReference>
<organism evidence="1 2">
    <name type="scientific">Micromonospora zhanjiangensis</name>
    <dbReference type="NCBI Taxonomy" id="1522057"/>
    <lineage>
        <taxon>Bacteria</taxon>
        <taxon>Bacillati</taxon>
        <taxon>Actinomycetota</taxon>
        <taxon>Actinomycetes</taxon>
        <taxon>Micromonosporales</taxon>
        <taxon>Micromonosporaceae</taxon>
        <taxon>Micromonospora</taxon>
    </lineage>
</organism>
<dbReference type="PANTHER" id="PTHR31118:SF12">
    <property type="entry name" value="CYCLASE-LIKE PROTEIN 2"/>
    <property type="match status" value="1"/>
</dbReference>
<dbReference type="EC" id="3.5.-.-" evidence="1"/>
<reference evidence="2" key="1">
    <citation type="journal article" date="2019" name="Int. J. Syst. Evol. Microbiol.">
        <title>The Global Catalogue of Microorganisms (GCM) 10K type strain sequencing project: providing services to taxonomists for standard genome sequencing and annotation.</title>
        <authorList>
            <consortium name="The Broad Institute Genomics Platform"/>
            <consortium name="The Broad Institute Genome Sequencing Center for Infectious Disease"/>
            <person name="Wu L."/>
            <person name="Ma J."/>
        </authorList>
    </citation>
    <scope>NUCLEOTIDE SEQUENCE [LARGE SCALE GENOMIC DNA]</scope>
    <source>
        <strain evidence="2">2902at01</strain>
    </source>
</reference>
<keyword evidence="1" id="KW-0378">Hydrolase</keyword>
<comment type="caution">
    <text evidence="1">The sequence shown here is derived from an EMBL/GenBank/DDBJ whole genome shotgun (WGS) entry which is preliminary data.</text>
</comment>
<gene>
    <name evidence="1" type="ORF">ACFOX0_26490</name>
</gene>
<dbReference type="InterPro" id="IPR007325">
    <property type="entry name" value="KFase/CYL"/>
</dbReference>
<sequence length="301" mass="31793">MTEYRAVFDAEVSFLNDGGLQVQGFRLDLPGPGVTDDELADLLVSHLGLLMVERVRFTRREVVAEPHKGSRGVSAVDRRPAAGRLVELNHVVTAGMTTYPGLPGPEITPHLTREQSRAHYAPGVEFAIDRISMVGNTGTYLDSPYHRYADGVDLAGLPLAAVADLPAVVVRLADSGRRDIGPSALAALDVAGAAVLLHTGWDRHWGTEAYGDPAPFLTEAGARMLVDAGAVLVGIDSVNIDDAHAGGVRPAHSILLAAGVPVLEHLTGLADLPVTGARLHAAPPRVRDFGTFPVRAYAIVP</sequence>
<dbReference type="Proteomes" id="UP001595868">
    <property type="component" value="Unassembled WGS sequence"/>
</dbReference>
<name>A0ABV8KTU2_9ACTN</name>
<protein>
    <submittedName>
        <fullName evidence="1">Cyclase family protein</fullName>
        <ecNumber evidence="1">3.5.-.-</ecNumber>
    </submittedName>
</protein>
<dbReference type="RefSeq" id="WP_377550836.1">
    <property type="nucleotide sequence ID" value="NZ_JBHSBN010000024.1"/>
</dbReference>
<proteinExistence type="predicted"/>
<dbReference type="GO" id="GO:0016787">
    <property type="term" value="F:hydrolase activity"/>
    <property type="evidence" value="ECO:0007669"/>
    <property type="project" value="UniProtKB-KW"/>
</dbReference>
<dbReference type="SUPFAM" id="SSF102198">
    <property type="entry name" value="Putative cyclase"/>
    <property type="match status" value="1"/>
</dbReference>
<dbReference type="EMBL" id="JBHSBN010000024">
    <property type="protein sequence ID" value="MFC4109467.1"/>
    <property type="molecule type" value="Genomic_DNA"/>
</dbReference>
<dbReference type="Pfam" id="PF04199">
    <property type="entry name" value="Cyclase"/>
    <property type="match status" value="1"/>
</dbReference>
<accession>A0ABV8KTU2</accession>
<dbReference type="PANTHER" id="PTHR31118">
    <property type="entry name" value="CYCLASE-LIKE PROTEIN 2"/>
    <property type="match status" value="1"/>
</dbReference>
<evidence type="ECO:0000313" key="1">
    <source>
        <dbReference type="EMBL" id="MFC4109467.1"/>
    </source>
</evidence>
<evidence type="ECO:0000313" key="2">
    <source>
        <dbReference type="Proteomes" id="UP001595868"/>
    </source>
</evidence>
<keyword evidence="2" id="KW-1185">Reference proteome</keyword>
<dbReference type="Gene3D" id="3.50.30.50">
    <property type="entry name" value="Putative cyclase"/>
    <property type="match status" value="1"/>
</dbReference>